<evidence type="ECO:0000256" key="1">
    <source>
        <dbReference type="SAM" id="MobiDB-lite"/>
    </source>
</evidence>
<feature type="region of interest" description="Disordered" evidence="1">
    <location>
        <begin position="44"/>
        <end position="83"/>
    </location>
</feature>
<evidence type="ECO:0000313" key="3">
    <source>
        <dbReference type="EMBL" id="KST63304.1"/>
    </source>
</evidence>
<feature type="region of interest" description="Disordered" evidence="1">
    <location>
        <begin position="106"/>
        <end position="199"/>
    </location>
</feature>
<feature type="transmembrane region" description="Helical" evidence="2">
    <location>
        <begin position="227"/>
        <end position="252"/>
    </location>
</feature>
<protein>
    <recommendedName>
        <fullName evidence="5">SPOR domain-containing protein</fullName>
    </recommendedName>
</protein>
<feature type="compositionally biased region" description="Low complexity" evidence="1">
    <location>
        <begin position="154"/>
        <end position="168"/>
    </location>
</feature>
<keyword evidence="2" id="KW-0472">Membrane</keyword>
<dbReference type="Proteomes" id="UP000053372">
    <property type="component" value="Unassembled WGS sequence"/>
</dbReference>
<name>A0A0V7ZFP7_9CYAN</name>
<feature type="compositionally biased region" description="Low complexity" evidence="1">
    <location>
        <begin position="287"/>
        <end position="298"/>
    </location>
</feature>
<dbReference type="OrthoDB" id="483348at2"/>
<feature type="region of interest" description="Disordered" evidence="1">
    <location>
        <begin position="271"/>
        <end position="355"/>
    </location>
</feature>
<dbReference type="RefSeq" id="WP_027838819.1">
    <property type="nucleotide sequence ID" value="NZ_LMTZ01000140.1"/>
</dbReference>
<evidence type="ECO:0000313" key="4">
    <source>
        <dbReference type="Proteomes" id="UP000053372"/>
    </source>
</evidence>
<accession>A0A0V7ZFP7</accession>
<sequence length="441" mass="48499">MNQKLKTDTGDNESSNTHYIKPKLAAALASLEVQLDRELARYRRTRLRERKPDRSQFWASTTNGLAQSQDIPTTQSNQTLTPEVGNIPKEEANAESQVSVNKIEATTSVPPHSQVNPQPSNLSRGDTKKLEIDRDVKEKQSSEHVSPEHVDSEQVNSQQPNSSQVKPKVGNIIAAEVPQNQKTQASPTEDQTIIQSPEDYLESSEELLRSFSAEKKSSKKSEAKTDIFFTPLGIASMLLLLITCILVGWVAANPGDLPKLSFGRLFKQNSDNDSDDSLIKGSSRSLTQPQITPIPKQPNLATQEFPEVKNPDDVVNLKPKPTPTTTLEPELNPVNKPNVESNESQSSVNDDSVTQVEIPQATEETQKTESDADIKPSADGFYHVVVDNQGEESVTKARQVVPDAYVSDDGKLIHLGALKAKERAKKLVSELKSKGLNAKIK</sequence>
<feature type="compositionally biased region" description="Polar residues" evidence="1">
    <location>
        <begin position="106"/>
        <end position="124"/>
    </location>
</feature>
<comment type="caution">
    <text evidence="3">The sequence shown here is derived from an EMBL/GenBank/DDBJ whole genome shotgun (WGS) entry which is preliminary data.</text>
</comment>
<feature type="compositionally biased region" description="Polar residues" evidence="1">
    <location>
        <begin position="57"/>
        <end position="81"/>
    </location>
</feature>
<evidence type="ECO:0000256" key="2">
    <source>
        <dbReference type="SAM" id="Phobius"/>
    </source>
</evidence>
<dbReference type="AlphaFoldDB" id="A0A0V7ZFP7"/>
<keyword evidence="2" id="KW-0812">Transmembrane</keyword>
<feature type="compositionally biased region" description="Polar residues" evidence="1">
    <location>
        <begin position="178"/>
        <end position="195"/>
    </location>
</feature>
<feature type="compositionally biased region" description="Basic and acidic residues" evidence="1">
    <location>
        <begin position="125"/>
        <end position="152"/>
    </location>
</feature>
<feature type="compositionally biased region" description="Low complexity" evidence="1">
    <location>
        <begin position="316"/>
        <end position="353"/>
    </location>
</feature>
<dbReference type="EMBL" id="LMTZ01000140">
    <property type="protein sequence ID" value="KST63304.1"/>
    <property type="molecule type" value="Genomic_DNA"/>
</dbReference>
<organism evidence="3 4">
    <name type="scientific">Mastigocoleus testarum BC008</name>
    <dbReference type="NCBI Taxonomy" id="371196"/>
    <lineage>
        <taxon>Bacteria</taxon>
        <taxon>Bacillati</taxon>
        <taxon>Cyanobacteriota</taxon>
        <taxon>Cyanophyceae</taxon>
        <taxon>Nostocales</taxon>
        <taxon>Hapalosiphonaceae</taxon>
        <taxon>Mastigocoleus</taxon>
    </lineage>
</organism>
<gene>
    <name evidence="3" type="ORF">BC008_39160</name>
</gene>
<evidence type="ECO:0008006" key="5">
    <source>
        <dbReference type="Google" id="ProtNLM"/>
    </source>
</evidence>
<reference evidence="3 4" key="1">
    <citation type="journal article" date="2015" name="Genome Announc.">
        <title>Draft Genome of the Euendolithic (true boring) Cyanobacterium Mastigocoleus testarum strain BC008.</title>
        <authorList>
            <person name="Guida B.S."/>
            <person name="Garcia-Pichel F."/>
        </authorList>
    </citation>
    <scope>NUCLEOTIDE SEQUENCE [LARGE SCALE GENOMIC DNA]</scope>
    <source>
        <strain evidence="3 4">BC008</strain>
    </source>
</reference>
<keyword evidence="4" id="KW-1185">Reference proteome</keyword>
<proteinExistence type="predicted"/>
<keyword evidence="2" id="KW-1133">Transmembrane helix</keyword>